<dbReference type="InterPro" id="IPR011051">
    <property type="entry name" value="RmlC_Cupin_sf"/>
</dbReference>
<dbReference type="InterPro" id="IPR009057">
    <property type="entry name" value="Homeodomain-like_sf"/>
</dbReference>
<protein>
    <submittedName>
        <fullName evidence="5">AraC-type DNA-binding protein</fullName>
    </submittedName>
</protein>
<keyword evidence="2 5" id="KW-0238">DNA-binding</keyword>
<dbReference type="SUPFAM" id="SSF46689">
    <property type="entry name" value="Homeodomain-like"/>
    <property type="match status" value="2"/>
</dbReference>
<dbReference type="InterPro" id="IPR014710">
    <property type="entry name" value="RmlC-like_jellyroll"/>
</dbReference>
<feature type="domain" description="HTH araC/xylS-type" evidence="4">
    <location>
        <begin position="186"/>
        <end position="286"/>
    </location>
</feature>
<evidence type="ECO:0000313" key="5">
    <source>
        <dbReference type="EMBL" id="SHE36654.1"/>
    </source>
</evidence>
<dbReference type="SMART" id="SM00342">
    <property type="entry name" value="HTH_ARAC"/>
    <property type="match status" value="1"/>
</dbReference>
<evidence type="ECO:0000256" key="2">
    <source>
        <dbReference type="ARBA" id="ARBA00023125"/>
    </source>
</evidence>
<dbReference type="Proteomes" id="UP000184406">
    <property type="component" value="Unassembled WGS sequence"/>
</dbReference>
<proteinExistence type="predicted"/>
<dbReference type="CDD" id="cd06976">
    <property type="entry name" value="cupin_MtlR-like_N"/>
    <property type="match status" value="1"/>
</dbReference>
<gene>
    <name evidence="5" type="ORF">SAMN03080594_10156</name>
</gene>
<dbReference type="GO" id="GO:0043565">
    <property type="term" value="F:sequence-specific DNA binding"/>
    <property type="evidence" value="ECO:0007669"/>
    <property type="project" value="InterPro"/>
</dbReference>
<dbReference type="RefSeq" id="WP_072859767.1">
    <property type="nucleotide sequence ID" value="NZ_FQUX01000001.1"/>
</dbReference>
<dbReference type="Pfam" id="PF12833">
    <property type="entry name" value="HTH_18"/>
    <property type="match status" value="1"/>
</dbReference>
<reference evidence="6" key="1">
    <citation type="submission" date="2016-11" db="EMBL/GenBank/DDBJ databases">
        <authorList>
            <person name="Varghese N."/>
            <person name="Submissions S."/>
        </authorList>
    </citation>
    <scope>NUCLEOTIDE SEQUENCE [LARGE SCALE GENOMIC DNA]</scope>
    <source>
        <strain evidence="6">DSM 17539</strain>
    </source>
</reference>
<dbReference type="OrthoDB" id="1410704at2"/>
<evidence type="ECO:0000259" key="4">
    <source>
        <dbReference type="PROSITE" id="PS01124"/>
    </source>
</evidence>
<keyword evidence="3" id="KW-0804">Transcription</keyword>
<dbReference type="AlphaFoldDB" id="A0A1M4SWQ8"/>
<keyword evidence="6" id="KW-1185">Reference proteome</keyword>
<evidence type="ECO:0000256" key="1">
    <source>
        <dbReference type="ARBA" id="ARBA00023015"/>
    </source>
</evidence>
<sequence>MKASFYKIIFDTKAPLHCSYIDLPAFDHPWHFHPEFELTLILKSDGIRYIGDNTSRFKEGDLVLVGPNLPHLWQNNKGHLEDNKKVSQAIVLQFPEDFIRMVFADTLELQTLVELFKQAERGVSFSKKTSKQIAPLLMDIHKMDGLRKWSAVFNLLFELTEATDYRLLASPGYTPHVSNRDFDLMNQIFDYIRNNIENKISLQEMADMACLTKPSFCRLFKQKTGKSFFTFLNEFRINNAKRMLLENNRHSIAHIAQKSGFPSVQHFNAKFKEFNNGLTPSQYIKTKEV</sequence>
<evidence type="ECO:0000313" key="6">
    <source>
        <dbReference type="Proteomes" id="UP000184406"/>
    </source>
</evidence>
<dbReference type="PANTHER" id="PTHR43280:SF34">
    <property type="entry name" value="ARAC-FAMILY TRANSCRIPTIONAL REGULATOR"/>
    <property type="match status" value="1"/>
</dbReference>
<evidence type="ECO:0000256" key="3">
    <source>
        <dbReference type="ARBA" id="ARBA00023163"/>
    </source>
</evidence>
<name>A0A1M4SWQ8_9FLAO</name>
<dbReference type="Gene3D" id="2.60.120.10">
    <property type="entry name" value="Jelly Rolls"/>
    <property type="match status" value="1"/>
</dbReference>
<dbReference type="PROSITE" id="PS01124">
    <property type="entry name" value="HTH_ARAC_FAMILY_2"/>
    <property type="match status" value="1"/>
</dbReference>
<keyword evidence="1" id="KW-0805">Transcription regulation</keyword>
<organism evidence="5 6">
    <name type="scientific">Arenibacter palladensis</name>
    <dbReference type="NCBI Taxonomy" id="237373"/>
    <lineage>
        <taxon>Bacteria</taxon>
        <taxon>Pseudomonadati</taxon>
        <taxon>Bacteroidota</taxon>
        <taxon>Flavobacteriia</taxon>
        <taxon>Flavobacteriales</taxon>
        <taxon>Flavobacteriaceae</taxon>
        <taxon>Arenibacter</taxon>
    </lineage>
</organism>
<accession>A0A1M4SWQ8</accession>
<dbReference type="Pfam" id="PF02311">
    <property type="entry name" value="AraC_binding"/>
    <property type="match status" value="1"/>
</dbReference>
<dbReference type="InterPro" id="IPR018060">
    <property type="entry name" value="HTH_AraC"/>
</dbReference>
<dbReference type="Gene3D" id="1.10.10.60">
    <property type="entry name" value="Homeodomain-like"/>
    <property type="match status" value="2"/>
</dbReference>
<dbReference type="SUPFAM" id="SSF51182">
    <property type="entry name" value="RmlC-like cupins"/>
    <property type="match status" value="1"/>
</dbReference>
<dbReference type="InterPro" id="IPR003313">
    <property type="entry name" value="AraC-bd"/>
</dbReference>
<dbReference type="PANTHER" id="PTHR43280">
    <property type="entry name" value="ARAC-FAMILY TRANSCRIPTIONAL REGULATOR"/>
    <property type="match status" value="1"/>
</dbReference>
<dbReference type="GO" id="GO:0003700">
    <property type="term" value="F:DNA-binding transcription factor activity"/>
    <property type="evidence" value="ECO:0007669"/>
    <property type="project" value="InterPro"/>
</dbReference>
<dbReference type="EMBL" id="FQUX01000001">
    <property type="protein sequence ID" value="SHE36654.1"/>
    <property type="molecule type" value="Genomic_DNA"/>
</dbReference>